<evidence type="ECO:0000256" key="2">
    <source>
        <dbReference type="ARBA" id="ARBA00004429"/>
    </source>
</evidence>
<accession>A0A840RWD8</accession>
<feature type="transmembrane region" description="Helical" evidence="11">
    <location>
        <begin position="86"/>
        <end position="114"/>
    </location>
</feature>
<dbReference type="InterPro" id="IPR010065">
    <property type="entry name" value="AA_ABC_transptr_permease_3TM"/>
</dbReference>
<comment type="caution">
    <text evidence="13">The sequence shown here is derived from an EMBL/GenBank/DDBJ whole genome shotgun (WGS) entry which is preliminary data.</text>
</comment>
<proteinExistence type="inferred from homology"/>
<name>A0A840RWD8_9BURK</name>
<evidence type="ECO:0000256" key="8">
    <source>
        <dbReference type="ARBA" id="ARBA00022970"/>
    </source>
</evidence>
<evidence type="ECO:0000256" key="5">
    <source>
        <dbReference type="ARBA" id="ARBA00022448"/>
    </source>
</evidence>
<dbReference type="AlphaFoldDB" id="A0A840RWD8"/>
<evidence type="ECO:0000256" key="10">
    <source>
        <dbReference type="ARBA" id="ARBA00023136"/>
    </source>
</evidence>
<keyword evidence="9 11" id="KW-1133">Transmembrane helix</keyword>
<gene>
    <name evidence="13" type="ORF">HNR39_002581</name>
</gene>
<evidence type="ECO:0000256" key="6">
    <source>
        <dbReference type="ARBA" id="ARBA00022475"/>
    </source>
</evidence>
<keyword evidence="14" id="KW-1185">Reference proteome</keyword>
<feature type="domain" description="ABC transmembrane type-1" evidence="12">
    <location>
        <begin position="41"/>
        <end position="256"/>
    </location>
</feature>
<dbReference type="PROSITE" id="PS50928">
    <property type="entry name" value="ABC_TM1"/>
    <property type="match status" value="1"/>
</dbReference>
<dbReference type="GO" id="GO:0006865">
    <property type="term" value="P:amino acid transport"/>
    <property type="evidence" value="ECO:0007669"/>
    <property type="project" value="UniProtKB-KW"/>
</dbReference>
<evidence type="ECO:0000256" key="11">
    <source>
        <dbReference type="RuleBase" id="RU363032"/>
    </source>
</evidence>
<evidence type="ECO:0000259" key="12">
    <source>
        <dbReference type="PROSITE" id="PS50928"/>
    </source>
</evidence>
<dbReference type="GO" id="GO:0022857">
    <property type="term" value="F:transmembrane transporter activity"/>
    <property type="evidence" value="ECO:0007669"/>
    <property type="project" value="InterPro"/>
</dbReference>
<dbReference type="PANTHER" id="PTHR30614">
    <property type="entry name" value="MEMBRANE COMPONENT OF AMINO ACID ABC TRANSPORTER"/>
    <property type="match status" value="1"/>
</dbReference>
<keyword evidence="6" id="KW-1003">Cell membrane</keyword>
<organism evidence="13 14">
    <name type="scientific">Glaciimonas immobilis</name>
    <dbReference type="NCBI Taxonomy" id="728004"/>
    <lineage>
        <taxon>Bacteria</taxon>
        <taxon>Pseudomonadati</taxon>
        <taxon>Pseudomonadota</taxon>
        <taxon>Betaproteobacteria</taxon>
        <taxon>Burkholderiales</taxon>
        <taxon>Oxalobacteraceae</taxon>
        <taxon>Glaciimonas</taxon>
    </lineage>
</organism>
<reference evidence="13 14" key="1">
    <citation type="submission" date="2020-08" db="EMBL/GenBank/DDBJ databases">
        <title>Genomic Encyclopedia of Type Strains, Phase IV (KMG-IV): sequencing the most valuable type-strain genomes for metagenomic binning, comparative biology and taxonomic classification.</title>
        <authorList>
            <person name="Goeker M."/>
        </authorList>
    </citation>
    <scope>NUCLEOTIDE SEQUENCE [LARGE SCALE GENOMIC DNA]</scope>
    <source>
        <strain evidence="13 14">DSM 23240</strain>
    </source>
</reference>
<dbReference type="FunFam" id="1.10.3720.10:FF:000033">
    <property type="entry name" value="Polar amino acid ABC transporter permease"/>
    <property type="match status" value="1"/>
</dbReference>
<dbReference type="CDD" id="cd06261">
    <property type="entry name" value="TM_PBP2"/>
    <property type="match status" value="1"/>
</dbReference>
<dbReference type="InterPro" id="IPR035906">
    <property type="entry name" value="MetI-like_sf"/>
</dbReference>
<evidence type="ECO:0000256" key="1">
    <source>
        <dbReference type="ARBA" id="ARBA00003159"/>
    </source>
</evidence>
<evidence type="ECO:0000256" key="7">
    <source>
        <dbReference type="ARBA" id="ARBA00022692"/>
    </source>
</evidence>
<evidence type="ECO:0000256" key="3">
    <source>
        <dbReference type="ARBA" id="ARBA00010072"/>
    </source>
</evidence>
<keyword evidence="7 11" id="KW-0812">Transmembrane</keyword>
<comment type="subcellular location">
    <subcellularLocation>
        <location evidence="2">Cell inner membrane</location>
        <topology evidence="2">Multi-pass membrane protein</topology>
    </subcellularLocation>
    <subcellularLocation>
        <location evidence="11">Cell membrane</location>
        <topology evidence="11">Multi-pass membrane protein</topology>
    </subcellularLocation>
</comment>
<feature type="transmembrane region" description="Helical" evidence="11">
    <location>
        <begin position="238"/>
        <end position="259"/>
    </location>
</feature>
<keyword evidence="8" id="KW-0029">Amino-acid transport</keyword>
<comment type="function">
    <text evidence="1">Part of the binding-protein-dependent transport system for glutamine; probably responsible for the translocation of the substrate across the membrane.</text>
</comment>
<feature type="transmembrane region" description="Helical" evidence="11">
    <location>
        <begin position="134"/>
        <end position="152"/>
    </location>
</feature>
<dbReference type="Proteomes" id="UP000571084">
    <property type="component" value="Unassembled WGS sequence"/>
</dbReference>
<dbReference type="InterPro" id="IPR043429">
    <property type="entry name" value="ArtM/GltK/GlnP/TcyL/YhdX-like"/>
</dbReference>
<dbReference type="Pfam" id="PF00528">
    <property type="entry name" value="BPD_transp_1"/>
    <property type="match status" value="1"/>
</dbReference>
<dbReference type="GO" id="GO:0043190">
    <property type="term" value="C:ATP-binding cassette (ABC) transporter complex"/>
    <property type="evidence" value="ECO:0007669"/>
    <property type="project" value="InterPro"/>
</dbReference>
<protein>
    <recommendedName>
        <fullName evidence="4">Putative glutamine transport system permease protein GlnP</fullName>
    </recommendedName>
</protein>
<dbReference type="EMBL" id="JACHHQ010000005">
    <property type="protein sequence ID" value="MBB5200739.1"/>
    <property type="molecule type" value="Genomic_DNA"/>
</dbReference>
<sequence length="269" mass="29859">MTSQHGFAFLFIPAAPISLYKNMDFRWSIIQGYAPLFVQGFFMTLQVAVISIILGTILGLFLGMLRVADVTHGPWKWPFRLVKGLASFYVAFFRGTPLFVQILLIHFAVMPVLIHQDNGLLISGELARTIKQNYGAYISGVMALSLNAGAYISEIFRAGIQSIDRGQTYAASSLGMGYRTTMRYVVLPQAFRRMLPPLGNEAITLLKDSSLVSAIGLAELAYAARTVAGAYSRYWEPYITISVVYFAMTMCLASLVSRLERRYAAPGRH</sequence>
<dbReference type="NCBIfam" id="TIGR01726">
    <property type="entry name" value="HEQRo_perm_3TM"/>
    <property type="match status" value="1"/>
</dbReference>
<dbReference type="PANTHER" id="PTHR30614:SF20">
    <property type="entry name" value="GLUTAMINE TRANSPORT SYSTEM PERMEASE PROTEIN GLNP"/>
    <property type="match status" value="1"/>
</dbReference>
<keyword evidence="5 11" id="KW-0813">Transport</keyword>
<dbReference type="Gene3D" id="1.10.3720.10">
    <property type="entry name" value="MetI-like"/>
    <property type="match status" value="1"/>
</dbReference>
<evidence type="ECO:0000313" key="13">
    <source>
        <dbReference type="EMBL" id="MBB5200739.1"/>
    </source>
</evidence>
<dbReference type="SUPFAM" id="SSF161098">
    <property type="entry name" value="MetI-like"/>
    <property type="match status" value="1"/>
</dbReference>
<evidence type="ECO:0000313" key="14">
    <source>
        <dbReference type="Proteomes" id="UP000571084"/>
    </source>
</evidence>
<feature type="transmembrane region" description="Helical" evidence="11">
    <location>
        <begin position="40"/>
        <end position="65"/>
    </location>
</feature>
<evidence type="ECO:0000256" key="9">
    <source>
        <dbReference type="ARBA" id="ARBA00022989"/>
    </source>
</evidence>
<keyword evidence="10 11" id="KW-0472">Membrane</keyword>
<dbReference type="InterPro" id="IPR000515">
    <property type="entry name" value="MetI-like"/>
</dbReference>
<comment type="similarity">
    <text evidence="3">Belongs to the binding-protein-dependent transport system permease family. HisMQ subfamily.</text>
</comment>
<evidence type="ECO:0000256" key="4">
    <source>
        <dbReference type="ARBA" id="ARBA00016506"/>
    </source>
</evidence>